<evidence type="ECO:0000313" key="3">
    <source>
        <dbReference type="Proteomes" id="UP001232245"/>
    </source>
</evidence>
<gene>
    <name evidence="2" type="ORF">J2S02_002545</name>
</gene>
<dbReference type="SUPFAM" id="SSF56601">
    <property type="entry name" value="beta-lactamase/transpeptidase-like"/>
    <property type="match status" value="1"/>
</dbReference>
<dbReference type="Gene3D" id="3.40.710.10">
    <property type="entry name" value="DD-peptidase/beta-lactamase superfamily"/>
    <property type="match status" value="1"/>
</dbReference>
<accession>A0ABT9Z2G9</accession>
<dbReference type="InterPro" id="IPR050789">
    <property type="entry name" value="Diverse_Enzym_Activities"/>
</dbReference>
<dbReference type="EMBL" id="JAUSTZ010000004">
    <property type="protein sequence ID" value="MDQ0226200.1"/>
    <property type="molecule type" value="Genomic_DNA"/>
</dbReference>
<dbReference type="PANTHER" id="PTHR43283:SF7">
    <property type="entry name" value="BETA-LACTAMASE-RELATED DOMAIN-CONTAINING PROTEIN"/>
    <property type="match status" value="1"/>
</dbReference>
<dbReference type="Pfam" id="PF00144">
    <property type="entry name" value="Beta-lactamase"/>
    <property type="match status" value="1"/>
</dbReference>
<sequence length="319" mass="35774">MNNNPISKFEDLIKKDYSNIAGIAIIKNEHLIYEKYFDGYTKEDGLHIASVTKSITSALIGIAIDKGYIKNIEQKVLEFFPDYTVKRGEKTIQNITIKNLMTMTAPYKYKSEPYTKIYTSDDWVKATLDLLGGKGGIGVFKYTTVGTHILSGVLANATGQSVIAFATENLFKPLGINAPNHVFIQNKEDYLAFLKDKYVTGWIVDPTGINTAGWGLTLTPRDMAKIGQLYLSGGVRNGNQILSSKWIEESTKEKSRWGELSYGYLWWIVDDCYAALGDGGNVIFINPKKEMVVAIASRFMPRAKDRIELIRKHIMPLFG</sequence>
<protein>
    <submittedName>
        <fullName evidence="2">CubicO group peptidase (Beta-lactamase class C family)</fullName>
    </submittedName>
</protein>
<dbReference type="PANTHER" id="PTHR43283">
    <property type="entry name" value="BETA-LACTAMASE-RELATED"/>
    <property type="match status" value="1"/>
</dbReference>
<name>A0ABT9Z2G9_9BACI</name>
<dbReference type="InterPro" id="IPR012338">
    <property type="entry name" value="Beta-lactam/transpept-like"/>
</dbReference>
<keyword evidence="3" id="KW-1185">Reference proteome</keyword>
<dbReference type="Proteomes" id="UP001232245">
    <property type="component" value="Unassembled WGS sequence"/>
</dbReference>
<evidence type="ECO:0000313" key="2">
    <source>
        <dbReference type="EMBL" id="MDQ0226200.1"/>
    </source>
</evidence>
<comment type="caution">
    <text evidence="2">The sequence shown here is derived from an EMBL/GenBank/DDBJ whole genome shotgun (WGS) entry which is preliminary data.</text>
</comment>
<feature type="domain" description="Beta-lactamase-related" evidence="1">
    <location>
        <begin position="22"/>
        <end position="309"/>
    </location>
</feature>
<reference evidence="2 3" key="1">
    <citation type="submission" date="2023-07" db="EMBL/GenBank/DDBJ databases">
        <title>Genomic Encyclopedia of Type Strains, Phase IV (KMG-IV): sequencing the most valuable type-strain genomes for metagenomic binning, comparative biology and taxonomic classification.</title>
        <authorList>
            <person name="Goeker M."/>
        </authorList>
    </citation>
    <scope>NUCLEOTIDE SEQUENCE [LARGE SCALE GENOMIC DNA]</scope>
    <source>
        <strain evidence="2 3">DSM 17723</strain>
    </source>
</reference>
<dbReference type="InterPro" id="IPR001466">
    <property type="entry name" value="Beta-lactam-related"/>
</dbReference>
<evidence type="ECO:0000259" key="1">
    <source>
        <dbReference type="Pfam" id="PF00144"/>
    </source>
</evidence>
<organism evidence="2 3">
    <name type="scientific">Metabacillus niabensis</name>
    <dbReference type="NCBI Taxonomy" id="324854"/>
    <lineage>
        <taxon>Bacteria</taxon>
        <taxon>Bacillati</taxon>
        <taxon>Bacillota</taxon>
        <taxon>Bacilli</taxon>
        <taxon>Bacillales</taxon>
        <taxon>Bacillaceae</taxon>
        <taxon>Metabacillus</taxon>
    </lineage>
</organism>
<proteinExistence type="predicted"/>